<name>X8JUY7_9AGAM</name>
<dbReference type="AlphaFoldDB" id="X8JUY7"/>
<organism evidence="1 2">
    <name type="scientific">Rhizoctonia solani AG-3 Rhs1AP</name>
    <dbReference type="NCBI Taxonomy" id="1086054"/>
    <lineage>
        <taxon>Eukaryota</taxon>
        <taxon>Fungi</taxon>
        <taxon>Dikarya</taxon>
        <taxon>Basidiomycota</taxon>
        <taxon>Agaricomycotina</taxon>
        <taxon>Agaricomycetes</taxon>
        <taxon>Cantharellales</taxon>
        <taxon>Ceratobasidiaceae</taxon>
        <taxon>Rhizoctonia</taxon>
    </lineage>
</organism>
<evidence type="ECO:0000313" key="2">
    <source>
        <dbReference type="Proteomes" id="UP000030108"/>
    </source>
</evidence>
<sequence>MKLHILTHLVKDIQNHGPAV</sequence>
<gene>
    <name evidence="1" type="ORF">RSOL_554130</name>
</gene>
<reference evidence="2" key="1">
    <citation type="journal article" date="2014" name="Genome Announc.">
        <title>Draft genome sequence of the plant-pathogenic soil fungus Rhizoctonia solani anastomosis group 3 strain Rhs1AP.</title>
        <authorList>
            <person name="Cubeta M.A."/>
            <person name="Thomas E."/>
            <person name="Dean R.A."/>
            <person name="Jabaji S."/>
            <person name="Neate S.M."/>
            <person name="Tavantzis S."/>
            <person name="Toda T."/>
            <person name="Vilgalys R."/>
            <person name="Bharathan N."/>
            <person name="Fedorova-Abrams N."/>
            <person name="Pakala S.B."/>
            <person name="Pakala S.M."/>
            <person name="Zafar N."/>
            <person name="Joardar V."/>
            <person name="Losada L."/>
            <person name="Nierman W.C."/>
        </authorList>
    </citation>
    <scope>NUCLEOTIDE SEQUENCE [LARGE SCALE GENOMIC DNA]</scope>
    <source>
        <strain evidence="2">AG-3</strain>
    </source>
</reference>
<protein>
    <submittedName>
        <fullName evidence="1">Uncharacterized protein</fullName>
    </submittedName>
</protein>
<comment type="caution">
    <text evidence="1">The sequence shown here is derived from an EMBL/GenBank/DDBJ whole genome shotgun (WGS) entry which is preliminary data.</text>
</comment>
<proteinExistence type="predicted"/>
<evidence type="ECO:0000313" key="1">
    <source>
        <dbReference type="EMBL" id="EUC67554.1"/>
    </source>
</evidence>
<dbReference type="EMBL" id="JATN01000257">
    <property type="protein sequence ID" value="EUC67554.1"/>
    <property type="molecule type" value="Genomic_DNA"/>
</dbReference>
<accession>X8JUY7</accession>
<dbReference type="Proteomes" id="UP000030108">
    <property type="component" value="Unassembled WGS sequence"/>
</dbReference>